<name>A0ABS7BT28_9SPHN</name>
<feature type="transmembrane region" description="Helical" evidence="1">
    <location>
        <begin position="17"/>
        <end position="50"/>
    </location>
</feature>
<evidence type="ECO:0000313" key="2">
    <source>
        <dbReference type="EMBL" id="MBW6532733.1"/>
    </source>
</evidence>
<evidence type="ECO:0000313" key="3">
    <source>
        <dbReference type="Proteomes" id="UP000759103"/>
    </source>
</evidence>
<gene>
    <name evidence="2" type="ORF">KZ820_18475</name>
</gene>
<keyword evidence="1" id="KW-0812">Transmembrane</keyword>
<protein>
    <submittedName>
        <fullName evidence="2">Uncharacterized protein</fullName>
    </submittedName>
</protein>
<comment type="caution">
    <text evidence="2">The sequence shown here is derived from an EMBL/GenBank/DDBJ whole genome shotgun (WGS) entry which is preliminary data.</text>
</comment>
<proteinExistence type="predicted"/>
<keyword evidence="1" id="KW-1133">Transmembrane helix</keyword>
<keyword evidence="1" id="KW-0472">Membrane</keyword>
<organism evidence="2 3">
    <name type="scientific">Sphingomonas citri</name>
    <dbReference type="NCBI Taxonomy" id="2862499"/>
    <lineage>
        <taxon>Bacteria</taxon>
        <taxon>Pseudomonadati</taxon>
        <taxon>Pseudomonadota</taxon>
        <taxon>Alphaproteobacteria</taxon>
        <taxon>Sphingomonadales</taxon>
        <taxon>Sphingomonadaceae</taxon>
        <taxon>Sphingomonas</taxon>
    </lineage>
</organism>
<reference evidence="2 3" key="1">
    <citation type="submission" date="2021-07" db="EMBL/GenBank/DDBJ databases">
        <title>Sphingomonas sp.</title>
        <authorList>
            <person name="Feng G."/>
            <person name="Li J."/>
            <person name="Pan M."/>
        </authorList>
    </citation>
    <scope>NUCLEOTIDE SEQUENCE [LARGE SCALE GENOMIC DNA]</scope>
    <source>
        <strain evidence="2 3">RRHST34</strain>
    </source>
</reference>
<sequence length="112" mass="12392">MVPLSPPRRAARTDAGFLLYFGLHMAGFLATTLLMTWGVFVLFFLVLGGFSLDGMMNHLENMTSRYLAAGPARVDQFKITVGIVHMIVSGALIFFRRHAILPRDPAAKEPRA</sequence>
<evidence type="ECO:0000256" key="1">
    <source>
        <dbReference type="SAM" id="Phobius"/>
    </source>
</evidence>
<dbReference type="Proteomes" id="UP000759103">
    <property type="component" value="Unassembled WGS sequence"/>
</dbReference>
<keyword evidence="3" id="KW-1185">Reference proteome</keyword>
<dbReference type="EMBL" id="JAHXZN010000009">
    <property type="protein sequence ID" value="MBW6532733.1"/>
    <property type="molecule type" value="Genomic_DNA"/>
</dbReference>
<accession>A0ABS7BT28</accession>